<dbReference type="AlphaFoldDB" id="A0A1M5B8A3"/>
<sequence length="84" mass="9694">MNPKQQEPFSYLPDHIRTSMGGNLIAGAAKQVQLLCHWPLPAKWIPFIVIDSMLSISHTPYMDKYPTQKNHLTTYQLSVSRWLL</sequence>
<dbReference type="EMBL" id="FQVL01000019">
    <property type="protein sequence ID" value="SHF38781.1"/>
    <property type="molecule type" value="Genomic_DNA"/>
</dbReference>
<accession>A0A1M5B8A3</accession>
<gene>
    <name evidence="1" type="ORF">SAMN05444392_11939</name>
</gene>
<evidence type="ECO:0000313" key="1">
    <source>
        <dbReference type="EMBL" id="SHF38781.1"/>
    </source>
</evidence>
<reference evidence="1 2" key="1">
    <citation type="submission" date="2016-11" db="EMBL/GenBank/DDBJ databases">
        <authorList>
            <person name="Jaros S."/>
            <person name="Januszkiewicz K."/>
            <person name="Wedrychowicz H."/>
        </authorList>
    </citation>
    <scope>NUCLEOTIDE SEQUENCE [LARGE SCALE GENOMIC DNA]</scope>
    <source>
        <strain evidence="1 2">DSM 44666</strain>
    </source>
</reference>
<organism evidence="1 2">
    <name type="scientific">Seinonella peptonophila</name>
    <dbReference type="NCBI Taxonomy" id="112248"/>
    <lineage>
        <taxon>Bacteria</taxon>
        <taxon>Bacillati</taxon>
        <taxon>Bacillota</taxon>
        <taxon>Bacilli</taxon>
        <taxon>Bacillales</taxon>
        <taxon>Thermoactinomycetaceae</taxon>
        <taxon>Seinonella</taxon>
    </lineage>
</organism>
<keyword evidence="2" id="KW-1185">Reference proteome</keyword>
<dbReference type="Proteomes" id="UP000184476">
    <property type="component" value="Unassembled WGS sequence"/>
</dbReference>
<protein>
    <submittedName>
        <fullName evidence="1">Uncharacterized protein</fullName>
    </submittedName>
</protein>
<name>A0A1M5B8A3_9BACL</name>
<dbReference type="RefSeq" id="WP_073158187.1">
    <property type="nucleotide sequence ID" value="NZ_FQVL01000019.1"/>
</dbReference>
<proteinExistence type="predicted"/>
<evidence type="ECO:0000313" key="2">
    <source>
        <dbReference type="Proteomes" id="UP000184476"/>
    </source>
</evidence>